<dbReference type="EMBL" id="JAGINX010000001">
    <property type="protein sequence ID" value="MBP2317489.1"/>
    <property type="molecule type" value="Genomic_DNA"/>
</dbReference>
<organism evidence="2 3">
    <name type="scientific">Nesterenkonia lacusekhoensis</name>
    <dbReference type="NCBI Taxonomy" id="150832"/>
    <lineage>
        <taxon>Bacteria</taxon>
        <taxon>Bacillati</taxon>
        <taxon>Actinomycetota</taxon>
        <taxon>Actinomycetes</taxon>
        <taxon>Micrococcales</taxon>
        <taxon>Micrococcaceae</taxon>
        <taxon>Nesterenkonia</taxon>
    </lineage>
</organism>
<keyword evidence="3" id="KW-1185">Reference proteome</keyword>
<evidence type="ECO:0000313" key="2">
    <source>
        <dbReference type="EMBL" id="MBP2317489.1"/>
    </source>
</evidence>
<accession>A0ABS4SZ64</accession>
<reference evidence="2 3" key="1">
    <citation type="submission" date="2021-03" db="EMBL/GenBank/DDBJ databases">
        <title>Sequencing the genomes of 1000 actinobacteria strains.</title>
        <authorList>
            <person name="Klenk H.-P."/>
        </authorList>
    </citation>
    <scope>NUCLEOTIDE SEQUENCE [LARGE SCALE GENOMIC DNA]</scope>
    <source>
        <strain evidence="2 3">DSM 12544</strain>
    </source>
</reference>
<name>A0ABS4SZ64_9MICC</name>
<comment type="caution">
    <text evidence="2">The sequence shown here is derived from an EMBL/GenBank/DDBJ whole genome shotgun (WGS) entry which is preliminary data.</text>
</comment>
<evidence type="ECO:0000256" key="1">
    <source>
        <dbReference type="SAM" id="MobiDB-lite"/>
    </source>
</evidence>
<gene>
    <name evidence="2" type="ORF">JOF45_000508</name>
</gene>
<evidence type="ECO:0000313" key="3">
    <source>
        <dbReference type="Proteomes" id="UP001519331"/>
    </source>
</evidence>
<dbReference type="NCBIfam" id="TIGR03544">
    <property type="entry name" value="DivI1A_domain"/>
    <property type="match status" value="1"/>
</dbReference>
<dbReference type="InterPro" id="IPR019933">
    <property type="entry name" value="DivIVA_domain"/>
</dbReference>
<protein>
    <submittedName>
        <fullName evidence="2">DivIVA domain-containing protein</fullName>
    </submittedName>
</protein>
<sequence length="119" mass="13226">MMWLYLAALAILGVIVLLLMGRWEGVAAPEEESGAALQDFAHQDLSAGAITPEHLEEVRFDSALRGYRMDQVDALLDALAQQLRETRAETRTEDVQDARSERSEGPHPEADEGPRNDPR</sequence>
<feature type="region of interest" description="Disordered" evidence="1">
    <location>
        <begin position="85"/>
        <end position="119"/>
    </location>
</feature>
<dbReference type="Gene3D" id="6.10.250.660">
    <property type="match status" value="1"/>
</dbReference>
<proteinExistence type="predicted"/>
<dbReference type="Proteomes" id="UP001519331">
    <property type="component" value="Unassembled WGS sequence"/>
</dbReference>